<dbReference type="InterPro" id="IPR036388">
    <property type="entry name" value="WH-like_DNA-bd_sf"/>
</dbReference>
<evidence type="ECO:0000256" key="5">
    <source>
        <dbReference type="ARBA" id="ARBA00023163"/>
    </source>
</evidence>
<feature type="region of interest" description="Disordered" evidence="6">
    <location>
        <begin position="155"/>
        <end position="177"/>
    </location>
</feature>
<gene>
    <name evidence="9" type="ORF">GCM10009533_17580</name>
</gene>
<reference evidence="9 10" key="1">
    <citation type="journal article" date="2019" name="Int. J. Syst. Evol. Microbiol.">
        <title>The Global Catalogue of Microorganisms (GCM) 10K type strain sequencing project: providing services to taxonomists for standard genome sequencing and annotation.</title>
        <authorList>
            <consortium name="The Broad Institute Genomics Platform"/>
            <consortium name="The Broad Institute Genome Sequencing Center for Infectious Disease"/>
            <person name="Wu L."/>
            <person name="Ma J."/>
        </authorList>
    </citation>
    <scope>NUCLEOTIDE SEQUENCE [LARGE SCALE GENOMIC DNA]</scope>
    <source>
        <strain evidence="9 10">JCM 10303</strain>
    </source>
</reference>
<keyword evidence="10" id="KW-1185">Reference proteome</keyword>
<evidence type="ECO:0000256" key="2">
    <source>
        <dbReference type="ARBA" id="ARBA00011344"/>
    </source>
</evidence>
<sequence length="306" mass="32196">MDENEFLADRFEAHRAHLRAVAYRMLGSHAEAEDAVQEAWLRLSRSDTSEVANLGGWLTTVVGRVCLDVLRSRKSRREDPRGVHLPDEVAGGRDPATPEQQAVLADSVGQALLVVLDTLEPAERLAFVLHDMFAVPYDEIAPVVGRSTAAARQLASRARRRVQGTSPAGGAGTTEGDAARRREVVDAFLTAARGGDLDALLAVLDPDVVLRADPAAVETAGASRAHGAPLLAGEIRGASAVADTFSGRARGAQPALVDGVLAATYAPGGTPRVVFGFAVEDGRIVGIDVIADPARLAELDVEPLEP</sequence>
<comment type="subunit">
    <text evidence="2">Interacts transiently with the RNA polymerase catalytic core formed by RpoA, RpoB, RpoC and RpoZ (2 alpha, 1 beta, 1 beta' and 1 omega subunit) to form the RNA polymerase holoenzyme that can initiate transcription.</text>
</comment>
<dbReference type="EMBL" id="BAAAGS010000008">
    <property type="protein sequence ID" value="GAA0518921.1"/>
    <property type="molecule type" value="Genomic_DNA"/>
</dbReference>
<dbReference type="InterPro" id="IPR013324">
    <property type="entry name" value="RNA_pol_sigma_r3/r4-like"/>
</dbReference>
<name>A0ABN1CGV0_SACER</name>
<accession>A0ABN1CGV0</accession>
<dbReference type="InterPro" id="IPR052704">
    <property type="entry name" value="ECF_Sigma-70_Domain"/>
</dbReference>
<dbReference type="RefSeq" id="WP_009942579.1">
    <property type="nucleotide sequence ID" value="NZ_BAAAGS010000008.1"/>
</dbReference>
<dbReference type="Gene3D" id="1.10.1740.10">
    <property type="match status" value="1"/>
</dbReference>
<evidence type="ECO:0000256" key="4">
    <source>
        <dbReference type="ARBA" id="ARBA00023082"/>
    </source>
</evidence>
<comment type="similarity">
    <text evidence="1">Belongs to the sigma-70 factor family. ECF subfamily.</text>
</comment>
<feature type="domain" description="RNA polymerase sigma-70 region 2" evidence="7">
    <location>
        <begin position="11"/>
        <end position="75"/>
    </location>
</feature>
<dbReference type="InterPro" id="IPR007627">
    <property type="entry name" value="RNA_pol_sigma70_r2"/>
</dbReference>
<dbReference type="SUPFAM" id="SSF88946">
    <property type="entry name" value="Sigma2 domain of RNA polymerase sigma factors"/>
    <property type="match status" value="1"/>
</dbReference>
<dbReference type="Gene3D" id="3.10.450.50">
    <property type="match status" value="1"/>
</dbReference>
<keyword evidence="5" id="KW-0804">Transcription</keyword>
<keyword evidence="4" id="KW-0731">Sigma factor</keyword>
<evidence type="ECO:0000313" key="9">
    <source>
        <dbReference type="EMBL" id="GAA0518921.1"/>
    </source>
</evidence>
<protein>
    <submittedName>
        <fullName evidence="9">Sigma-70 family RNA polymerase sigma factor</fullName>
    </submittedName>
</protein>
<dbReference type="InterPro" id="IPR032710">
    <property type="entry name" value="NTF2-like_dom_sf"/>
</dbReference>
<dbReference type="Pfam" id="PF04542">
    <property type="entry name" value="Sigma70_r2"/>
    <property type="match status" value="1"/>
</dbReference>
<organism evidence="9 10">
    <name type="scientific">Saccharopolyspora erythraea</name>
    <name type="common">Streptomyces erythraeus</name>
    <dbReference type="NCBI Taxonomy" id="1836"/>
    <lineage>
        <taxon>Bacteria</taxon>
        <taxon>Bacillati</taxon>
        <taxon>Actinomycetota</taxon>
        <taxon>Actinomycetes</taxon>
        <taxon>Pseudonocardiales</taxon>
        <taxon>Pseudonocardiaceae</taxon>
        <taxon>Saccharopolyspora</taxon>
    </lineage>
</organism>
<feature type="compositionally biased region" description="Basic and acidic residues" evidence="6">
    <location>
        <begin position="77"/>
        <end position="91"/>
    </location>
</feature>
<dbReference type="SUPFAM" id="SSF88659">
    <property type="entry name" value="Sigma3 and sigma4 domains of RNA polymerase sigma factors"/>
    <property type="match status" value="1"/>
</dbReference>
<dbReference type="NCBIfam" id="TIGR02937">
    <property type="entry name" value="sigma70-ECF"/>
    <property type="match status" value="1"/>
</dbReference>
<comment type="caution">
    <text evidence="9">The sequence shown here is derived from an EMBL/GenBank/DDBJ whole genome shotgun (WGS) entry which is preliminary data.</text>
</comment>
<dbReference type="Pfam" id="PF08281">
    <property type="entry name" value="Sigma70_r4_2"/>
    <property type="match status" value="1"/>
</dbReference>
<dbReference type="SUPFAM" id="SSF54427">
    <property type="entry name" value="NTF2-like"/>
    <property type="match status" value="1"/>
</dbReference>
<dbReference type="Proteomes" id="UP001500729">
    <property type="component" value="Unassembled WGS sequence"/>
</dbReference>
<dbReference type="InterPro" id="IPR014284">
    <property type="entry name" value="RNA_pol_sigma-70_dom"/>
</dbReference>
<dbReference type="InterPro" id="IPR013325">
    <property type="entry name" value="RNA_pol_sigma_r2"/>
</dbReference>
<evidence type="ECO:0000256" key="1">
    <source>
        <dbReference type="ARBA" id="ARBA00010641"/>
    </source>
</evidence>
<keyword evidence="3" id="KW-0805">Transcription regulation</keyword>
<dbReference type="Gene3D" id="1.10.10.10">
    <property type="entry name" value="Winged helix-like DNA-binding domain superfamily/Winged helix DNA-binding domain"/>
    <property type="match status" value="1"/>
</dbReference>
<dbReference type="InterPro" id="IPR013249">
    <property type="entry name" value="RNA_pol_sigma70_r4_t2"/>
</dbReference>
<evidence type="ECO:0000256" key="3">
    <source>
        <dbReference type="ARBA" id="ARBA00023015"/>
    </source>
</evidence>
<evidence type="ECO:0000256" key="6">
    <source>
        <dbReference type="SAM" id="MobiDB-lite"/>
    </source>
</evidence>
<feature type="region of interest" description="Disordered" evidence="6">
    <location>
        <begin position="77"/>
        <end position="96"/>
    </location>
</feature>
<evidence type="ECO:0000259" key="8">
    <source>
        <dbReference type="Pfam" id="PF08281"/>
    </source>
</evidence>
<dbReference type="PANTHER" id="PTHR30173:SF43">
    <property type="entry name" value="ECF RNA POLYMERASE SIGMA FACTOR SIGI-RELATED"/>
    <property type="match status" value="1"/>
</dbReference>
<dbReference type="PANTHER" id="PTHR30173">
    <property type="entry name" value="SIGMA 19 FACTOR"/>
    <property type="match status" value="1"/>
</dbReference>
<proteinExistence type="inferred from homology"/>
<feature type="domain" description="RNA polymerase sigma factor 70 region 4 type 2" evidence="8">
    <location>
        <begin position="110"/>
        <end position="161"/>
    </location>
</feature>
<evidence type="ECO:0000313" key="10">
    <source>
        <dbReference type="Proteomes" id="UP001500729"/>
    </source>
</evidence>
<evidence type="ECO:0000259" key="7">
    <source>
        <dbReference type="Pfam" id="PF04542"/>
    </source>
</evidence>